<dbReference type="Proteomes" id="UP000785200">
    <property type="component" value="Unassembled WGS sequence"/>
</dbReference>
<reference evidence="1" key="1">
    <citation type="submission" date="2019-07" db="EMBL/GenBank/DDBJ databases">
        <title>Hyphodiscus hymeniophilus genome sequencing and assembly.</title>
        <authorList>
            <person name="Kramer G."/>
            <person name="Nodwell J."/>
        </authorList>
    </citation>
    <scope>NUCLEOTIDE SEQUENCE</scope>
    <source>
        <strain evidence="1">ATCC 34498</strain>
    </source>
</reference>
<keyword evidence="2" id="KW-1185">Reference proteome</keyword>
<evidence type="ECO:0000313" key="1">
    <source>
        <dbReference type="EMBL" id="KAG0649173.1"/>
    </source>
</evidence>
<dbReference type="PANTHER" id="PTHR35332">
    <property type="entry name" value="REGULATION OF ENOLASE PROTEIN 1"/>
    <property type="match status" value="1"/>
</dbReference>
<dbReference type="Pfam" id="PF07081">
    <property type="entry name" value="DUF1349"/>
    <property type="match status" value="1"/>
</dbReference>
<dbReference type="Gene3D" id="2.60.120.200">
    <property type="match status" value="1"/>
</dbReference>
<comment type="caution">
    <text evidence="1">The sequence shown here is derived from an EMBL/GenBank/DDBJ whole genome shotgun (WGS) entry which is preliminary data.</text>
</comment>
<evidence type="ECO:0000313" key="2">
    <source>
        <dbReference type="Proteomes" id="UP000785200"/>
    </source>
</evidence>
<name>A0A9P6VK78_9HELO</name>
<protein>
    <submittedName>
        <fullName evidence="1">Regulation of enolase 1</fullName>
    </submittedName>
</protein>
<organism evidence="1 2">
    <name type="scientific">Hyphodiscus hymeniophilus</name>
    <dbReference type="NCBI Taxonomy" id="353542"/>
    <lineage>
        <taxon>Eukaryota</taxon>
        <taxon>Fungi</taxon>
        <taxon>Dikarya</taxon>
        <taxon>Ascomycota</taxon>
        <taxon>Pezizomycotina</taxon>
        <taxon>Leotiomycetes</taxon>
        <taxon>Helotiales</taxon>
        <taxon>Hyphodiscaceae</taxon>
        <taxon>Hyphodiscus</taxon>
    </lineage>
</organism>
<proteinExistence type="predicted"/>
<dbReference type="PANTHER" id="PTHR35332:SF2">
    <property type="entry name" value="REGULATION OF ENOLASE PROTEIN 1"/>
    <property type="match status" value="1"/>
</dbReference>
<dbReference type="InterPro" id="IPR009784">
    <property type="entry name" value="DUF1349"/>
</dbReference>
<dbReference type="EMBL" id="VNKQ01000008">
    <property type="protein sequence ID" value="KAG0649173.1"/>
    <property type="molecule type" value="Genomic_DNA"/>
</dbReference>
<accession>A0A9P6VK78</accession>
<dbReference type="OrthoDB" id="42525at2759"/>
<gene>
    <name evidence="1" type="ORF">D0Z07_4401</name>
</gene>
<dbReference type="AlphaFoldDB" id="A0A9P6VK78"/>
<sequence length="205" mass="22926">MASHLAFKFANSKETPPSPSSTTFQLTTQASTDIWRKPGPPEIQTFNAPILYKSLPLSVFQRARVTVSAPWSTLYDQGGLVFILPESSDGSRKWIKSGIEFYQGEAYVSTVAADRWADWSLVQTGLRGGREVTLEFERSPEEGTLWIYVVDGEKKIPVREVTWILSEGDEKECWVGVYAAKPTESSKGTEPELVVDFKGWELDVV</sequence>